<dbReference type="EMBL" id="MTEI01000003">
    <property type="protein sequence ID" value="OQW88928.1"/>
    <property type="molecule type" value="Genomic_DNA"/>
</dbReference>
<dbReference type="InterPro" id="IPR011050">
    <property type="entry name" value="Pectin_lyase_fold/virulence"/>
</dbReference>
<dbReference type="Gene3D" id="2.160.20.10">
    <property type="entry name" value="Single-stranded right-handed beta-helix, Pectin lyase-like"/>
    <property type="match status" value="1"/>
</dbReference>
<evidence type="ECO:0000313" key="2">
    <source>
        <dbReference type="Proteomes" id="UP000192505"/>
    </source>
</evidence>
<evidence type="ECO:0008006" key="3">
    <source>
        <dbReference type="Google" id="ProtNLM"/>
    </source>
</evidence>
<proteinExistence type="predicted"/>
<dbReference type="Proteomes" id="UP000192505">
    <property type="component" value="Unassembled WGS sequence"/>
</dbReference>
<dbReference type="AlphaFoldDB" id="A0A1W9KWI9"/>
<reference evidence="1 2" key="1">
    <citation type="submission" date="2017-01" db="EMBL/GenBank/DDBJ databases">
        <title>Novel large sulfur bacteria in the metagenomes of groundwater-fed chemosynthetic microbial mats in the Lake Huron basin.</title>
        <authorList>
            <person name="Sharrar A.M."/>
            <person name="Flood B.E."/>
            <person name="Bailey J.V."/>
            <person name="Jones D.S."/>
            <person name="Biddanda B."/>
            <person name="Ruberg S.A."/>
            <person name="Marcus D.N."/>
            <person name="Dick G.J."/>
        </authorList>
    </citation>
    <scope>NUCLEOTIDE SEQUENCE [LARGE SCALE GENOMIC DNA]</scope>
    <source>
        <strain evidence="1">A7</strain>
    </source>
</reference>
<dbReference type="InterPro" id="IPR012334">
    <property type="entry name" value="Pectin_lyas_fold"/>
</dbReference>
<gene>
    <name evidence="1" type="ORF">BWK72_07355</name>
</gene>
<evidence type="ECO:0000313" key="1">
    <source>
        <dbReference type="EMBL" id="OQW88928.1"/>
    </source>
</evidence>
<organism evidence="1 2">
    <name type="scientific">Rhodoferax ferrireducens</name>
    <dbReference type="NCBI Taxonomy" id="192843"/>
    <lineage>
        <taxon>Bacteria</taxon>
        <taxon>Pseudomonadati</taxon>
        <taxon>Pseudomonadota</taxon>
        <taxon>Betaproteobacteria</taxon>
        <taxon>Burkholderiales</taxon>
        <taxon>Comamonadaceae</taxon>
        <taxon>Rhodoferax</taxon>
    </lineage>
</organism>
<name>A0A1W9KWI9_9BURK</name>
<protein>
    <recommendedName>
        <fullName evidence="3">Right handed beta helix domain-containing protein</fullName>
    </recommendedName>
</protein>
<comment type="caution">
    <text evidence="1">The sequence shown here is derived from an EMBL/GenBank/DDBJ whole genome shotgun (WGS) entry which is preliminary data.</text>
</comment>
<sequence>MVSRHVTVHAAVQSRTLQVGPKKEFSTIAAAAAIAVSGDTVEIEAGDYIADVATWRLDHLTLRGVGGPVKLIAGGKSAEGKAIWVISGKDVLVENIHFSGAKVADRNGAGIRFEHGQLTVRNCVFLNNENGILTSNNHEAELVIENSEFGYGGGSHNLYVGKIKKLSVTGSYFHHASVKHLLKSRAAESYIYYNRLTDETGGTASYELDLPNGGLAYVVGNIIQQSSTTQNPTIISYGEEGYIWTRNELYLSYNTIVDDLPGGGRFLYRKSGADKLMATNNLLLGYGPFEGSLRANGGAMMSRIPGGKELGLQDLAVVQIQNNITTGWESFVSASQYDYRINDSASGQLKVIDLGAESGMPLVPQSQYIHPRGVKRLPASPLVPGAVQP</sequence>
<dbReference type="SUPFAM" id="SSF51126">
    <property type="entry name" value="Pectin lyase-like"/>
    <property type="match status" value="1"/>
</dbReference>
<accession>A0A1W9KWI9</accession>